<name>A0A835MGB1_9ROSI</name>
<dbReference type="EMBL" id="JADGMS010000016">
    <property type="protein sequence ID" value="KAF9665000.1"/>
    <property type="molecule type" value="Genomic_DNA"/>
</dbReference>
<reference evidence="2 3" key="1">
    <citation type="submission" date="2020-10" db="EMBL/GenBank/DDBJ databases">
        <title>Plant Genome Project.</title>
        <authorList>
            <person name="Zhang R.-G."/>
        </authorList>
    </citation>
    <scope>NUCLEOTIDE SEQUENCE [LARGE SCALE GENOMIC DNA]</scope>
    <source>
        <strain evidence="2">FAFU-HL-1</strain>
        <tissue evidence="2">Leaf</tissue>
    </source>
</reference>
<proteinExistence type="predicted"/>
<feature type="region of interest" description="Disordered" evidence="1">
    <location>
        <begin position="79"/>
        <end position="106"/>
    </location>
</feature>
<accession>A0A835MGB1</accession>
<evidence type="ECO:0000313" key="2">
    <source>
        <dbReference type="EMBL" id="KAF9665000.1"/>
    </source>
</evidence>
<gene>
    <name evidence="2" type="ORF">SADUNF_Sadunf16G0076700</name>
</gene>
<dbReference type="AlphaFoldDB" id="A0A835MGB1"/>
<evidence type="ECO:0000313" key="3">
    <source>
        <dbReference type="Proteomes" id="UP000657918"/>
    </source>
</evidence>
<comment type="caution">
    <text evidence="2">The sequence shown here is derived from an EMBL/GenBank/DDBJ whole genome shotgun (WGS) entry which is preliminary data.</text>
</comment>
<evidence type="ECO:0000256" key="1">
    <source>
        <dbReference type="SAM" id="MobiDB-lite"/>
    </source>
</evidence>
<keyword evidence="3" id="KW-1185">Reference proteome</keyword>
<protein>
    <submittedName>
        <fullName evidence="2">Uncharacterized protein</fullName>
    </submittedName>
</protein>
<organism evidence="2 3">
    <name type="scientific">Salix dunnii</name>
    <dbReference type="NCBI Taxonomy" id="1413687"/>
    <lineage>
        <taxon>Eukaryota</taxon>
        <taxon>Viridiplantae</taxon>
        <taxon>Streptophyta</taxon>
        <taxon>Embryophyta</taxon>
        <taxon>Tracheophyta</taxon>
        <taxon>Spermatophyta</taxon>
        <taxon>Magnoliopsida</taxon>
        <taxon>eudicotyledons</taxon>
        <taxon>Gunneridae</taxon>
        <taxon>Pentapetalae</taxon>
        <taxon>rosids</taxon>
        <taxon>fabids</taxon>
        <taxon>Malpighiales</taxon>
        <taxon>Salicaceae</taxon>
        <taxon>Saliceae</taxon>
        <taxon>Salix</taxon>
    </lineage>
</organism>
<dbReference type="Proteomes" id="UP000657918">
    <property type="component" value="Chromosome 16"/>
</dbReference>
<sequence length="106" mass="11321">MSTNLNNIDLNSNVVSSEREDSVDGFSNVSEVKSKVGSSYNVEALMDSVSNSQGDNDMKEVAFGELGWEGKMDNVYKSVDFEGENGPESGLGDGLIRPAPARQGVN</sequence>